<dbReference type="EMBL" id="FOBB01000012">
    <property type="protein sequence ID" value="SEN69551.1"/>
    <property type="molecule type" value="Genomic_DNA"/>
</dbReference>
<name>A0A1H8IMK5_9BACT</name>
<dbReference type="STRING" id="573321.SAMN04488505_11213"/>
<keyword evidence="4" id="KW-1185">Reference proteome</keyword>
<reference evidence="3 4" key="1">
    <citation type="submission" date="2016-10" db="EMBL/GenBank/DDBJ databases">
        <authorList>
            <person name="de Groot N.N."/>
        </authorList>
    </citation>
    <scope>NUCLEOTIDE SEQUENCE [LARGE SCALE GENOMIC DNA]</scope>
    <source>
        <strain evidence="3 4">DSM 21039</strain>
    </source>
</reference>
<proteinExistence type="predicted"/>
<dbReference type="Proteomes" id="UP000198984">
    <property type="component" value="Unassembled WGS sequence"/>
</dbReference>
<dbReference type="InterPro" id="IPR010496">
    <property type="entry name" value="AL/BT2_dom"/>
</dbReference>
<feature type="domain" description="3-keto-alpha-glucoside-1,2-lyase/3-keto-2-hydroxy-glucal hydratase" evidence="2">
    <location>
        <begin position="51"/>
        <end position="247"/>
    </location>
</feature>
<protein>
    <recommendedName>
        <fullName evidence="2">3-keto-alpha-glucoside-1,2-lyase/3-keto-2-hydroxy-glucal hydratase domain-containing protein</fullName>
    </recommendedName>
</protein>
<dbReference type="OrthoDB" id="176168at2"/>
<dbReference type="Gene3D" id="2.60.120.560">
    <property type="entry name" value="Exo-inulinase, domain 1"/>
    <property type="match status" value="1"/>
</dbReference>
<evidence type="ECO:0000259" key="2">
    <source>
        <dbReference type="Pfam" id="PF06439"/>
    </source>
</evidence>
<organism evidence="3 4">
    <name type="scientific">Chitinophaga rupis</name>
    <dbReference type="NCBI Taxonomy" id="573321"/>
    <lineage>
        <taxon>Bacteria</taxon>
        <taxon>Pseudomonadati</taxon>
        <taxon>Bacteroidota</taxon>
        <taxon>Chitinophagia</taxon>
        <taxon>Chitinophagales</taxon>
        <taxon>Chitinophagaceae</taxon>
        <taxon>Chitinophaga</taxon>
    </lineage>
</organism>
<accession>A0A1H8IMK5</accession>
<gene>
    <name evidence="3" type="ORF">SAMN04488505_11213</name>
</gene>
<feature type="signal peptide" evidence="1">
    <location>
        <begin position="1"/>
        <end position="25"/>
    </location>
</feature>
<dbReference type="RefSeq" id="WP_089920558.1">
    <property type="nucleotide sequence ID" value="NZ_FOBB01000012.1"/>
</dbReference>
<dbReference type="AlphaFoldDB" id="A0A1H8IMK5"/>
<dbReference type="GO" id="GO:0016787">
    <property type="term" value="F:hydrolase activity"/>
    <property type="evidence" value="ECO:0007669"/>
    <property type="project" value="InterPro"/>
</dbReference>
<feature type="chain" id="PRO_5011680314" description="3-keto-alpha-glucoside-1,2-lyase/3-keto-2-hydroxy-glucal hydratase domain-containing protein" evidence="1">
    <location>
        <begin position="26"/>
        <end position="249"/>
    </location>
</feature>
<sequence length="249" mass="28108">MKCFFTLLTLSFALLPAAGFSQKVAPEATEDWSHQPPVVTPADKRHAPSDAIVLFSTAQDLNKWEHPDSSAVKWAVNGNELTIVPKAKDIRTKQAFGSIQLHIEWKTPDPGENKGRNNMGNSGVLFMGLYELQIYESYQYRERIYYNGQAGSIYKQYAPLVNASLPPQTWQTFDVVFEAPEFNADQSLKTPAYITVFQNGILIQNHVAIKGPMVYAGYPKYVYHAAKLPLLLQEHGSKVSFRNIWVREL</sequence>
<evidence type="ECO:0000313" key="4">
    <source>
        <dbReference type="Proteomes" id="UP000198984"/>
    </source>
</evidence>
<keyword evidence="1" id="KW-0732">Signal</keyword>
<evidence type="ECO:0000313" key="3">
    <source>
        <dbReference type="EMBL" id="SEN69551.1"/>
    </source>
</evidence>
<dbReference type="Pfam" id="PF06439">
    <property type="entry name" value="3keto-disac_hyd"/>
    <property type="match status" value="1"/>
</dbReference>
<evidence type="ECO:0000256" key="1">
    <source>
        <dbReference type="SAM" id="SignalP"/>
    </source>
</evidence>